<evidence type="ECO:0000256" key="3">
    <source>
        <dbReference type="ARBA" id="ARBA00022989"/>
    </source>
</evidence>
<accession>A0A5N5DE01</accession>
<dbReference type="EMBL" id="VCHE01000034">
    <property type="protein sequence ID" value="KAB2575362.1"/>
    <property type="molecule type" value="Genomic_DNA"/>
</dbReference>
<keyword evidence="5" id="KW-0813">Transport</keyword>
<gene>
    <name evidence="7" type="ORF">DBV05_g6055</name>
</gene>
<keyword evidence="5" id="KW-0406">Ion transport</keyword>
<dbReference type="PANTHER" id="PTHR12483:SF27">
    <property type="entry name" value="COPPER TRANSPORT PROTEIN CTR1"/>
    <property type="match status" value="1"/>
</dbReference>
<feature type="region of interest" description="Disordered" evidence="6">
    <location>
        <begin position="136"/>
        <end position="160"/>
    </location>
</feature>
<protein>
    <recommendedName>
        <fullName evidence="5">Copper transport protein</fullName>
    </recommendedName>
</protein>
<dbReference type="Pfam" id="PF04145">
    <property type="entry name" value="Ctr"/>
    <property type="match status" value="1"/>
</dbReference>
<evidence type="ECO:0000313" key="8">
    <source>
        <dbReference type="Proteomes" id="UP000325902"/>
    </source>
</evidence>
<evidence type="ECO:0000256" key="2">
    <source>
        <dbReference type="ARBA" id="ARBA00022692"/>
    </source>
</evidence>
<keyword evidence="8" id="KW-1185">Reference proteome</keyword>
<reference evidence="7 8" key="1">
    <citation type="journal article" date="2019" name="Sci. Rep.">
        <title>A multi-omics analysis of the grapevine pathogen Lasiodiplodia theobromae reveals that temperature affects the expression of virulence- and pathogenicity-related genes.</title>
        <authorList>
            <person name="Felix C."/>
            <person name="Meneses R."/>
            <person name="Goncalves M.F.M."/>
            <person name="Tilleman L."/>
            <person name="Duarte A.S."/>
            <person name="Jorrin-Novo J.V."/>
            <person name="Van de Peer Y."/>
            <person name="Deforce D."/>
            <person name="Van Nieuwerburgh F."/>
            <person name="Esteves A.C."/>
            <person name="Alves A."/>
        </authorList>
    </citation>
    <scope>NUCLEOTIDE SEQUENCE [LARGE SCALE GENOMIC DNA]</scope>
    <source>
        <strain evidence="7 8">LA-SOL3</strain>
    </source>
</reference>
<feature type="compositionally biased region" description="Acidic residues" evidence="6">
    <location>
        <begin position="139"/>
        <end position="151"/>
    </location>
</feature>
<feature type="transmembrane region" description="Helical" evidence="5">
    <location>
        <begin position="56"/>
        <end position="75"/>
    </location>
</feature>
<evidence type="ECO:0000256" key="4">
    <source>
        <dbReference type="ARBA" id="ARBA00023136"/>
    </source>
</evidence>
<sequence>MDEMQSHHDHTNQAHNSSTMSDSTTMTMPAMTMAMTFSSSTTVTLLFPGWTTTTPAAYAGALVLLFALSVFHRFLGAVRAQLERTAWWQAQHGYDDDNNRATVTTSAERKKVGSAGWWWRRVRRLSGGGGGVDKRVLDDDVEGGAASEEEREPLSPRPVSSAGMAVAVADGYGDDEKEKKVKAAAGFWTPSGPWRVGRDGPRSTLECGRAALGYLL</sequence>
<keyword evidence="3 5" id="KW-1133">Transmembrane helix</keyword>
<feature type="compositionally biased region" description="Basic and acidic residues" evidence="6">
    <location>
        <begin position="1"/>
        <end position="12"/>
    </location>
</feature>
<keyword evidence="5" id="KW-0186">Copper</keyword>
<evidence type="ECO:0000313" key="7">
    <source>
        <dbReference type="EMBL" id="KAB2575362.1"/>
    </source>
</evidence>
<proteinExistence type="inferred from homology"/>
<comment type="caution">
    <text evidence="7">The sequence shown here is derived from an EMBL/GenBank/DDBJ whole genome shotgun (WGS) entry which is preliminary data.</text>
</comment>
<name>A0A5N5DE01_9PEZI</name>
<organism evidence="7 8">
    <name type="scientific">Lasiodiplodia theobromae</name>
    <dbReference type="NCBI Taxonomy" id="45133"/>
    <lineage>
        <taxon>Eukaryota</taxon>
        <taxon>Fungi</taxon>
        <taxon>Dikarya</taxon>
        <taxon>Ascomycota</taxon>
        <taxon>Pezizomycotina</taxon>
        <taxon>Dothideomycetes</taxon>
        <taxon>Dothideomycetes incertae sedis</taxon>
        <taxon>Botryosphaeriales</taxon>
        <taxon>Botryosphaeriaceae</taxon>
        <taxon>Lasiodiplodia</taxon>
    </lineage>
</organism>
<dbReference type="OrthoDB" id="73901at2759"/>
<feature type="region of interest" description="Disordered" evidence="6">
    <location>
        <begin position="1"/>
        <end position="23"/>
    </location>
</feature>
<keyword evidence="2 5" id="KW-0812">Transmembrane</keyword>
<dbReference type="PANTHER" id="PTHR12483">
    <property type="entry name" value="SOLUTE CARRIER FAMILY 31 COPPER TRANSPORTERS"/>
    <property type="match status" value="1"/>
</dbReference>
<dbReference type="AlphaFoldDB" id="A0A5N5DE01"/>
<keyword evidence="5" id="KW-0187">Copper transport</keyword>
<comment type="similarity">
    <text evidence="5">Belongs to the copper transporter (Ctr) (TC 1.A.56) family. SLC31A subfamily.</text>
</comment>
<evidence type="ECO:0000256" key="5">
    <source>
        <dbReference type="RuleBase" id="RU367022"/>
    </source>
</evidence>
<dbReference type="GO" id="GO:0005886">
    <property type="term" value="C:plasma membrane"/>
    <property type="evidence" value="ECO:0007669"/>
    <property type="project" value="TreeGrafter"/>
</dbReference>
<dbReference type="InterPro" id="IPR007274">
    <property type="entry name" value="Cop_transporter"/>
</dbReference>
<evidence type="ECO:0000256" key="1">
    <source>
        <dbReference type="ARBA" id="ARBA00004141"/>
    </source>
</evidence>
<dbReference type="GO" id="GO:0005375">
    <property type="term" value="F:copper ion transmembrane transporter activity"/>
    <property type="evidence" value="ECO:0007669"/>
    <property type="project" value="UniProtKB-UniRule"/>
</dbReference>
<evidence type="ECO:0000256" key="6">
    <source>
        <dbReference type="SAM" id="MobiDB-lite"/>
    </source>
</evidence>
<keyword evidence="4 5" id="KW-0472">Membrane</keyword>
<comment type="subcellular location">
    <subcellularLocation>
        <location evidence="1 5">Membrane</location>
        <topology evidence="1 5">Multi-pass membrane protein</topology>
    </subcellularLocation>
</comment>
<dbReference type="Proteomes" id="UP000325902">
    <property type="component" value="Unassembled WGS sequence"/>
</dbReference>